<dbReference type="PANTHER" id="PTHR43630">
    <property type="entry name" value="POLY-BETA-1,6-N-ACETYL-D-GLUCOSAMINE SYNTHASE"/>
    <property type="match status" value="1"/>
</dbReference>
<evidence type="ECO:0000313" key="4">
    <source>
        <dbReference type="EMBL" id="SHJ69054.1"/>
    </source>
</evidence>
<keyword evidence="5" id="KW-1185">Reference proteome</keyword>
<feature type="transmembrane region" description="Helical" evidence="2">
    <location>
        <begin position="325"/>
        <end position="348"/>
    </location>
</feature>
<dbReference type="InterPro" id="IPR001173">
    <property type="entry name" value="Glyco_trans_2-like"/>
</dbReference>
<proteinExistence type="inferred from homology"/>
<keyword evidence="2" id="KW-1133">Transmembrane helix</keyword>
<dbReference type="Pfam" id="PF00535">
    <property type="entry name" value="Glycos_transf_2"/>
    <property type="match status" value="1"/>
</dbReference>
<keyword evidence="4" id="KW-0808">Transferase</keyword>
<dbReference type="AlphaFoldDB" id="A0A1M6LCX8"/>
<dbReference type="EMBL" id="FRAA01000001">
    <property type="protein sequence ID" value="SHJ69054.1"/>
    <property type="molecule type" value="Genomic_DNA"/>
</dbReference>
<organism evidence="4 5">
    <name type="scientific">Reichenbachiella agariperforans</name>
    <dbReference type="NCBI Taxonomy" id="156994"/>
    <lineage>
        <taxon>Bacteria</taxon>
        <taxon>Pseudomonadati</taxon>
        <taxon>Bacteroidota</taxon>
        <taxon>Cytophagia</taxon>
        <taxon>Cytophagales</taxon>
        <taxon>Reichenbachiellaceae</taxon>
        <taxon>Reichenbachiella</taxon>
    </lineage>
</organism>
<evidence type="ECO:0000256" key="1">
    <source>
        <dbReference type="ARBA" id="ARBA00038494"/>
    </source>
</evidence>
<reference evidence="5" key="1">
    <citation type="submission" date="2016-11" db="EMBL/GenBank/DDBJ databases">
        <authorList>
            <person name="Varghese N."/>
            <person name="Submissions S."/>
        </authorList>
    </citation>
    <scope>NUCLEOTIDE SEQUENCE [LARGE SCALE GENOMIC DNA]</scope>
    <source>
        <strain evidence="5">DSM 26134</strain>
    </source>
</reference>
<feature type="transmembrane region" description="Helical" evidence="2">
    <location>
        <begin position="6"/>
        <end position="23"/>
    </location>
</feature>
<evidence type="ECO:0000313" key="5">
    <source>
        <dbReference type="Proteomes" id="UP000184474"/>
    </source>
</evidence>
<feature type="transmembrane region" description="Helical" evidence="2">
    <location>
        <begin position="296"/>
        <end position="313"/>
    </location>
</feature>
<gene>
    <name evidence="4" type="ORF">SAMN04488028_101917</name>
</gene>
<protein>
    <submittedName>
        <fullName evidence="4">Glycosyltransferase, catalytic subunit of cellulose synthase and poly-beta-1,6-N-acetylglucosamine synthase</fullName>
    </submittedName>
</protein>
<sequence length="360" mass="41357">MSLLEVTSLVVACIPILIYLIVLSSERGMKERSGVEEEMLPMVSILISVRNESTNLRRLCVSLQELNYPTDKFEILIGDDGSDDDSLAILSEYAQSHWRIFSYHHDVYGKQQTLKKMYQEAKGDMLLFTDADMSIPSGWVSTMLRGVDEGKVLQLGLTKVRETGWFSVFQSIDWVSNQLLIKWLSDRGMFLTAWGNNMCLSKSTLEAVRFESLPDSVVEDVSLMRTMIRLGGEVRVNDDVEAIAITQAEISFKSVIQQRMRWLQGVVELPIRYSLLAFVKILFLPLVLFLSFYQPVWLLLILAKALVLTLLLYKNQLLNLSFNRFVSICFIDLYEVAIYFSSFALHVLPVKFEWKGRKYR</sequence>
<accession>A0A1M6LCX8</accession>
<evidence type="ECO:0000256" key="2">
    <source>
        <dbReference type="SAM" id="Phobius"/>
    </source>
</evidence>
<evidence type="ECO:0000259" key="3">
    <source>
        <dbReference type="Pfam" id="PF00535"/>
    </source>
</evidence>
<feature type="transmembrane region" description="Helical" evidence="2">
    <location>
        <begin position="269"/>
        <end position="290"/>
    </location>
</feature>
<keyword evidence="2" id="KW-0812">Transmembrane</keyword>
<dbReference type="Gene3D" id="3.90.550.10">
    <property type="entry name" value="Spore Coat Polysaccharide Biosynthesis Protein SpsA, Chain A"/>
    <property type="match status" value="1"/>
</dbReference>
<dbReference type="STRING" id="156994.SAMN04488028_101917"/>
<feature type="domain" description="Glycosyltransferase 2-like" evidence="3">
    <location>
        <begin position="44"/>
        <end position="171"/>
    </location>
</feature>
<dbReference type="Proteomes" id="UP000184474">
    <property type="component" value="Unassembled WGS sequence"/>
</dbReference>
<dbReference type="PANTHER" id="PTHR43630:SF2">
    <property type="entry name" value="GLYCOSYLTRANSFERASE"/>
    <property type="match status" value="1"/>
</dbReference>
<dbReference type="SUPFAM" id="SSF53448">
    <property type="entry name" value="Nucleotide-diphospho-sugar transferases"/>
    <property type="match status" value="1"/>
</dbReference>
<name>A0A1M6LCX8_REIAG</name>
<dbReference type="GO" id="GO:0016740">
    <property type="term" value="F:transferase activity"/>
    <property type="evidence" value="ECO:0007669"/>
    <property type="project" value="UniProtKB-KW"/>
</dbReference>
<comment type="similarity">
    <text evidence="1">Belongs to the glycosyltransferase 2 family. WaaE/KdtX subfamily.</text>
</comment>
<dbReference type="InterPro" id="IPR029044">
    <property type="entry name" value="Nucleotide-diphossugar_trans"/>
</dbReference>
<keyword evidence="2" id="KW-0472">Membrane</keyword>